<feature type="domain" description="VOC" evidence="2">
    <location>
        <begin position="11"/>
        <end position="158"/>
    </location>
</feature>
<evidence type="ECO:0000313" key="4">
    <source>
        <dbReference type="Proteomes" id="UP000053259"/>
    </source>
</evidence>
<dbReference type="InterPro" id="IPR004360">
    <property type="entry name" value="Glyas_Fos-R_dOase_dom"/>
</dbReference>
<dbReference type="InterPro" id="IPR037523">
    <property type="entry name" value="VOC_core"/>
</dbReference>
<sequence length="168" mass="18753">MPAPHKNQNSVFNHVAISVPDLEKAVNWYQDVFGFRRIRSDRATDRAETPDAPIFKIYPASMKKVKCAWLACGNGVGFEVFEFQEPKTMIPKVAKEEGFEYARGGFFHIAITVADPEAVAKKCIESGGIQIGETVEMYGERALYTADPWGNVIELLSCSFEQLMANRG</sequence>
<dbReference type="Pfam" id="PF00903">
    <property type="entry name" value="Glyoxalase"/>
    <property type="match status" value="1"/>
</dbReference>
<dbReference type="InParanoid" id="A0A0D2AKY9"/>
<name>A0A0D2AKY9_9PEZI</name>
<dbReference type="PANTHER" id="PTHR43048">
    <property type="entry name" value="METHYLMALONYL-COA EPIMERASE"/>
    <property type="match status" value="1"/>
</dbReference>
<dbReference type="AlphaFoldDB" id="A0A0D2AKY9"/>
<proteinExistence type="predicted"/>
<dbReference type="InterPro" id="IPR051785">
    <property type="entry name" value="MMCE/EMCE_epimerase"/>
</dbReference>
<dbReference type="OrthoDB" id="16820at2759"/>
<evidence type="ECO:0000313" key="3">
    <source>
        <dbReference type="EMBL" id="KIW07448.1"/>
    </source>
</evidence>
<dbReference type="GO" id="GO:0046491">
    <property type="term" value="P:L-methylmalonyl-CoA metabolic process"/>
    <property type="evidence" value="ECO:0007669"/>
    <property type="project" value="TreeGrafter"/>
</dbReference>
<reference evidence="3 4" key="1">
    <citation type="submission" date="2015-01" db="EMBL/GenBank/DDBJ databases">
        <title>The Genome Sequence of Ochroconis gallopava CBS43764.</title>
        <authorList>
            <consortium name="The Broad Institute Genomics Platform"/>
            <person name="Cuomo C."/>
            <person name="de Hoog S."/>
            <person name="Gorbushina A."/>
            <person name="Stielow B."/>
            <person name="Teixiera M."/>
            <person name="Abouelleil A."/>
            <person name="Chapman S.B."/>
            <person name="Priest M."/>
            <person name="Young S.K."/>
            <person name="Wortman J."/>
            <person name="Nusbaum C."/>
            <person name="Birren B."/>
        </authorList>
    </citation>
    <scope>NUCLEOTIDE SEQUENCE [LARGE SCALE GENOMIC DNA]</scope>
    <source>
        <strain evidence="3 4">CBS 43764</strain>
    </source>
</reference>
<dbReference type="PANTHER" id="PTHR43048:SF6">
    <property type="entry name" value="BLR8189 PROTEIN"/>
    <property type="match status" value="1"/>
</dbReference>
<dbReference type="Gene3D" id="3.10.180.10">
    <property type="entry name" value="2,3-Dihydroxybiphenyl 1,2-Dioxygenase, domain 1"/>
    <property type="match status" value="1"/>
</dbReference>
<dbReference type="InterPro" id="IPR029068">
    <property type="entry name" value="Glyas_Bleomycin-R_OHBP_Dase"/>
</dbReference>
<dbReference type="STRING" id="253628.A0A0D2AKY9"/>
<gene>
    <name evidence="3" type="ORF">PV09_02287</name>
</gene>
<accession>A0A0D2AKY9</accession>
<dbReference type="RefSeq" id="XP_016217317.1">
    <property type="nucleotide sequence ID" value="XM_016355301.1"/>
</dbReference>
<dbReference type="Proteomes" id="UP000053259">
    <property type="component" value="Unassembled WGS sequence"/>
</dbReference>
<dbReference type="GeneID" id="27310260"/>
<protein>
    <recommendedName>
        <fullName evidence="2">VOC domain-containing protein</fullName>
    </recommendedName>
</protein>
<dbReference type="HOGENOM" id="CLU_046006_7_0_1"/>
<dbReference type="SUPFAM" id="SSF54593">
    <property type="entry name" value="Glyoxalase/Bleomycin resistance protein/Dihydroxybiphenyl dioxygenase"/>
    <property type="match status" value="1"/>
</dbReference>
<dbReference type="EMBL" id="KN847533">
    <property type="protein sequence ID" value="KIW07448.1"/>
    <property type="molecule type" value="Genomic_DNA"/>
</dbReference>
<keyword evidence="1" id="KW-0479">Metal-binding</keyword>
<evidence type="ECO:0000259" key="2">
    <source>
        <dbReference type="PROSITE" id="PS51819"/>
    </source>
</evidence>
<dbReference type="GO" id="GO:0004493">
    <property type="term" value="F:methylmalonyl-CoA epimerase activity"/>
    <property type="evidence" value="ECO:0007669"/>
    <property type="project" value="TreeGrafter"/>
</dbReference>
<dbReference type="GO" id="GO:0046872">
    <property type="term" value="F:metal ion binding"/>
    <property type="evidence" value="ECO:0007669"/>
    <property type="project" value="UniProtKB-KW"/>
</dbReference>
<organism evidence="3 4">
    <name type="scientific">Verruconis gallopava</name>
    <dbReference type="NCBI Taxonomy" id="253628"/>
    <lineage>
        <taxon>Eukaryota</taxon>
        <taxon>Fungi</taxon>
        <taxon>Dikarya</taxon>
        <taxon>Ascomycota</taxon>
        <taxon>Pezizomycotina</taxon>
        <taxon>Dothideomycetes</taxon>
        <taxon>Pleosporomycetidae</taxon>
        <taxon>Venturiales</taxon>
        <taxon>Sympoventuriaceae</taxon>
        <taxon>Verruconis</taxon>
    </lineage>
</organism>
<dbReference type="VEuPathDB" id="FungiDB:PV09_02287"/>
<keyword evidence="4" id="KW-1185">Reference proteome</keyword>
<evidence type="ECO:0000256" key="1">
    <source>
        <dbReference type="ARBA" id="ARBA00022723"/>
    </source>
</evidence>
<dbReference type="PROSITE" id="PS51819">
    <property type="entry name" value="VOC"/>
    <property type="match status" value="1"/>
</dbReference>